<sequence>MKRFMIGFAVGAAIGAVAVAIGTARFGGVEALAGRVRGAIAAGQRAMEAHEQDLWADVRRRRAAGMSSADQRSSDPPGALYER</sequence>
<dbReference type="RefSeq" id="WP_011997884.1">
    <property type="nucleotide sequence ID" value="NC_009767.1"/>
</dbReference>
<dbReference type="STRING" id="383372.Rcas_0348"/>
<name>A7NG93_ROSCS</name>
<protein>
    <recommendedName>
        <fullName evidence="3">YtxH domain-containing protein</fullName>
    </recommendedName>
</protein>
<evidence type="ECO:0000313" key="2">
    <source>
        <dbReference type="Proteomes" id="UP000000263"/>
    </source>
</evidence>
<dbReference type="Proteomes" id="UP000000263">
    <property type="component" value="Chromosome"/>
</dbReference>
<organism evidence="1 2">
    <name type="scientific">Roseiflexus castenholzii (strain DSM 13941 / HLO8)</name>
    <dbReference type="NCBI Taxonomy" id="383372"/>
    <lineage>
        <taxon>Bacteria</taxon>
        <taxon>Bacillati</taxon>
        <taxon>Chloroflexota</taxon>
        <taxon>Chloroflexia</taxon>
        <taxon>Chloroflexales</taxon>
        <taxon>Roseiflexineae</taxon>
        <taxon>Roseiflexaceae</taxon>
        <taxon>Roseiflexus</taxon>
    </lineage>
</organism>
<gene>
    <name evidence="1" type="ordered locus">Rcas_0348</name>
</gene>
<dbReference type="EMBL" id="CP000804">
    <property type="protein sequence ID" value="ABU56480.1"/>
    <property type="molecule type" value="Genomic_DNA"/>
</dbReference>
<dbReference type="KEGG" id="rca:Rcas_0348"/>
<dbReference type="AlphaFoldDB" id="A7NG93"/>
<proteinExistence type="predicted"/>
<keyword evidence="2" id="KW-1185">Reference proteome</keyword>
<dbReference type="HOGENOM" id="CLU_2540458_0_0_0"/>
<reference evidence="1 2" key="1">
    <citation type="submission" date="2007-08" db="EMBL/GenBank/DDBJ databases">
        <title>Complete sequence of Roseiflexus castenholzii DSM 13941.</title>
        <authorList>
            <consortium name="US DOE Joint Genome Institute"/>
            <person name="Copeland A."/>
            <person name="Lucas S."/>
            <person name="Lapidus A."/>
            <person name="Barry K."/>
            <person name="Glavina del Rio T."/>
            <person name="Dalin E."/>
            <person name="Tice H."/>
            <person name="Pitluck S."/>
            <person name="Thompson L.S."/>
            <person name="Brettin T."/>
            <person name="Bruce D."/>
            <person name="Detter J.C."/>
            <person name="Han C."/>
            <person name="Tapia R."/>
            <person name="Schmutz J."/>
            <person name="Larimer F."/>
            <person name="Land M."/>
            <person name="Hauser L."/>
            <person name="Kyrpides N."/>
            <person name="Mikhailova N."/>
            <person name="Bryant D.A."/>
            <person name="Hanada S."/>
            <person name="Tsukatani Y."/>
            <person name="Richardson P."/>
        </authorList>
    </citation>
    <scope>NUCLEOTIDE SEQUENCE [LARGE SCALE GENOMIC DNA]</scope>
    <source>
        <strain evidence="2">DSM 13941 / HLO8</strain>
    </source>
</reference>
<evidence type="ECO:0008006" key="3">
    <source>
        <dbReference type="Google" id="ProtNLM"/>
    </source>
</evidence>
<evidence type="ECO:0000313" key="1">
    <source>
        <dbReference type="EMBL" id="ABU56480.1"/>
    </source>
</evidence>
<accession>A7NG93</accession>